<dbReference type="AlphaFoldDB" id="A0AAJ6QZ37"/>
<keyword evidence="5" id="KW-1185">Reference proteome</keyword>
<dbReference type="Gene3D" id="1.10.238.10">
    <property type="entry name" value="EF-hand"/>
    <property type="match status" value="1"/>
</dbReference>
<dbReference type="RefSeq" id="XP_003748653.1">
    <property type="nucleotide sequence ID" value="XM_003748605.1"/>
</dbReference>
<dbReference type="GeneID" id="100903723"/>
<organism evidence="5 6">
    <name type="scientific">Galendromus occidentalis</name>
    <name type="common">western predatory mite</name>
    <dbReference type="NCBI Taxonomy" id="34638"/>
    <lineage>
        <taxon>Eukaryota</taxon>
        <taxon>Metazoa</taxon>
        <taxon>Ecdysozoa</taxon>
        <taxon>Arthropoda</taxon>
        <taxon>Chelicerata</taxon>
        <taxon>Arachnida</taxon>
        <taxon>Acari</taxon>
        <taxon>Parasitiformes</taxon>
        <taxon>Mesostigmata</taxon>
        <taxon>Gamasina</taxon>
        <taxon>Phytoseioidea</taxon>
        <taxon>Phytoseiidae</taxon>
        <taxon>Typhlodrominae</taxon>
        <taxon>Galendromus</taxon>
    </lineage>
</organism>
<dbReference type="GO" id="GO:0005509">
    <property type="term" value="F:calcium ion binding"/>
    <property type="evidence" value="ECO:0007669"/>
    <property type="project" value="InterPro"/>
</dbReference>
<reference evidence="6" key="1">
    <citation type="submission" date="2025-08" db="UniProtKB">
        <authorList>
            <consortium name="RefSeq"/>
        </authorList>
    </citation>
    <scope>IDENTIFICATION</scope>
</reference>
<dbReference type="PANTHER" id="PTHR23055">
    <property type="entry name" value="CALCIUM BINDING PROTEINS"/>
    <property type="match status" value="1"/>
</dbReference>
<evidence type="ECO:0000256" key="3">
    <source>
        <dbReference type="ARBA" id="ARBA00022737"/>
    </source>
</evidence>
<evidence type="ECO:0000256" key="2">
    <source>
        <dbReference type="ARBA" id="ARBA00022707"/>
    </source>
</evidence>
<evidence type="ECO:0000313" key="5">
    <source>
        <dbReference type="Proteomes" id="UP000694867"/>
    </source>
</evidence>
<sequence length="197" mass="22562">MGSCMRKIRTPSLSENALVDLIEDTKLNHNVLQGWYKEFITLFPEGVAREEAFVDIGCKILLGGDHSQPEDLMKIIFNFLAETDERVVTFRRLAGFLSISIVGTIEEKIKMAFQLLSNRQDHFDYKSFAAVLDAVRKMRGEISMPCSLQDAFIALSDRKATVDLHRFRDVMKRNPQKIREVASNYDAMRAAPIRVYQ</sequence>
<evidence type="ECO:0000313" key="6">
    <source>
        <dbReference type="RefSeq" id="XP_003748653.1"/>
    </source>
</evidence>
<dbReference type="SUPFAM" id="SSF47473">
    <property type="entry name" value="EF-hand"/>
    <property type="match status" value="1"/>
</dbReference>
<keyword evidence="2" id="KW-0519">Myristate</keyword>
<dbReference type="KEGG" id="goe:100903723"/>
<dbReference type="InterPro" id="IPR011992">
    <property type="entry name" value="EF-hand-dom_pair"/>
</dbReference>
<keyword evidence="4" id="KW-0449">Lipoprotein</keyword>
<proteinExistence type="inferred from homology"/>
<keyword evidence="3" id="KW-0677">Repeat</keyword>
<evidence type="ECO:0000256" key="4">
    <source>
        <dbReference type="ARBA" id="ARBA00023288"/>
    </source>
</evidence>
<accession>A0AAJ6QZ37</accession>
<comment type="similarity">
    <text evidence="1">Belongs to the recoverin family.</text>
</comment>
<name>A0AAJ6QZ37_9ACAR</name>
<gene>
    <name evidence="6" type="primary">LOC100903723</name>
</gene>
<protein>
    <submittedName>
        <fullName evidence="6">Hippocalcin-like protein 4</fullName>
    </submittedName>
</protein>
<evidence type="ECO:0000256" key="1">
    <source>
        <dbReference type="ARBA" id="ARBA00006049"/>
    </source>
</evidence>
<dbReference type="InterPro" id="IPR028846">
    <property type="entry name" value="Recoverin"/>
</dbReference>
<dbReference type="Proteomes" id="UP000694867">
    <property type="component" value="Unplaced"/>
</dbReference>
<dbReference type="PANTHER" id="PTHR23055:SF178">
    <property type="entry name" value="NEUROCALCIN HOMOLOG"/>
    <property type="match status" value="1"/>
</dbReference>